<sequence length="521" mass="60029">METNMNVIAIEIHEVPKKFVADETKVETTIKKQRSKRIKKLSENEKMKGRATEIPHVAKYIAGVETEIEIPKKKTKNYKRIKKVNESTAEEHTPEVTTYEAGKQNLPDEKKKELQSALRKVEKYMLASQTIAHLQDEHPRVVAYNLSLSYLHVLKTVPDCIYCSTKRFEHEPPTFCCASRYIKLATTEAPSELYEMFVVSTADTIDFRKNICAYDSIFAFTSFGVNLDKEIASARKGVYTFRAQGQFYHDLPSLVPRDNVPCYVQLYFFDTDNELTNRISKVKEGILSDKFTKKIKQIMEGNPYAQIFCQLKDQSSFHNFQLCIAASASLDQRVYNSPSVNQVAATWIDGNNPNIPFEREIIGHEHSGNKHRVKHYFGCYDPLQYPLLFPRGEGGCHQRIRKQHTIQPHTRSGHSPTFISADAVLANEDQDVCRETKGDVSCREYYCYKLQLRETERSVLLLCGRLLQQLETTRLEYFRNKQSNFRREVYQGIVDSVSAREYRGDRIGQRILLPSSFIGVP</sequence>
<keyword evidence="2" id="KW-1185">Reference proteome</keyword>
<dbReference type="Proteomes" id="UP000824120">
    <property type="component" value="Chromosome 1"/>
</dbReference>
<reference evidence="1 2" key="1">
    <citation type="submission" date="2020-09" db="EMBL/GenBank/DDBJ databases">
        <title>De no assembly of potato wild relative species, Solanum commersonii.</title>
        <authorList>
            <person name="Cho K."/>
        </authorList>
    </citation>
    <scope>NUCLEOTIDE SEQUENCE [LARGE SCALE GENOMIC DNA]</scope>
    <source>
        <strain evidence="1">LZ3.2</strain>
        <tissue evidence="1">Leaf</tissue>
    </source>
</reference>
<evidence type="ECO:0000313" key="2">
    <source>
        <dbReference type="Proteomes" id="UP000824120"/>
    </source>
</evidence>
<organism evidence="1 2">
    <name type="scientific">Solanum commersonii</name>
    <name type="common">Commerson's wild potato</name>
    <name type="synonym">Commerson's nightshade</name>
    <dbReference type="NCBI Taxonomy" id="4109"/>
    <lineage>
        <taxon>Eukaryota</taxon>
        <taxon>Viridiplantae</taxon>
        <taxon>Streptophyta</taxon>
        <taxon>Embryophyta</taxon>
        <taxon>Tracheophyta</taxon>
        <taxon>Spermatophyta</taxon>
        <taxon>Magnoliopsida</taxon>
        <taxon>eudicotyledons</taxon>
        <taxon>Gunneridae</taxon>
        <taxon>Pentapetalae</taxon>
        <taxon>asterids</taxon>
        <taxon>lamiids</taxon>
        <taxon>Solanales</taxon>
        <taxon>Solanaceae</taxon>
        <taxon>Solanoideae</taxon>
        <taxon>Solaneae</taxon>
        <taxon>Solanum</taxon>
    </lineage>
</organism>
<dbReference type="EMBL" id="JACXVP010000001">
    <property type="protein sequence ID" value="KAG5630574.1"/>
    <property type="molecule type" value="Genomic_DNA"/>
</dbReference>
<dbReference type="AlphaFoldDB" id="A0A9J6B1H4"/>
<evidence type="ECO:0008006" key="3">
    <source>
        <dbReference type="Google" id="ProtNLM"/>
    </source>
</evidence>
<evidence type="ECO:0000313" key="1">
    <source>
        <dbReference type="EMBL" id="KAG5630574.1"/>
    </source>
</evidence>
<name>A0A9J6B1H4_SOLCO</name>
<dbReference type="PANTHER" id="PTHR45786:SF75">
    <property type="entry name" value="ATP-DEPENDENT DNA HELICASE"/>
    <property type="match status" value="1"/>
</dbReference>
<accession>A0A9J6B1H4</accession>
<gene>
    <name evidence="1" type="ORF">H5410_002291</name>
</gene>
<dbReference type="PANTHER" id="PTHR45786">
    <property type="entry name" value="DNA BINDING PROTEIN-LIKE"/>
    <property type="match status" value="1"/>
</dbReference>
<dbReference type="OrthoDB" id="1930928at2759"/>
<proteinExistence type="predicted"/>
<comment type="caution">
    <text evidence="1">The sequence shown here is derived from an EMBL/GenBank/DDBJ whole genome shotgun (WGS) entry which is preliminary data.</text>
</comment>
<protein>
    <recommendedName>
        <fullName evidence="3">Helitron helicase-like domain-containing protein</fullName>
    </recommendedName>
</protein>